<accession>A0ABV4NYG2</accession>
<dbReference type="Gene3D" id="1.10.150.130">
    <property type="match status" value="1"/>
</dbReference>
<keyword evidence="2" id="KW-0238">DNA-binding</keyword>
<feature type="domain" description="Tyr recombinase" evidence="4">
    <location>
        <begin position="88"/>
        <end position="196"/>
    </location>
</feature>
<organism evidence="5 6">
    <name type="scientific">Microbulbifer epialgicus</name>
    <dbReference type="NCBI Taxonomy" id="393907"/>
    <lineage>
        <taxon>Bacteria</taxon>
        <taxon>Pseudomonadati</taxon>
        <taxon>Pseudomonadota</taxon>
        <taxon>Gammaproteobacteria</taxon>
        <taxon>Cellvibrionales</taxon>
        <taxon>Microbulbiferaceae</taxon>
        <taxon>Microbulbifer</taxon>
    </lineage>
</organism>
<evidence type="ECO:0000256" key="2">
    <source>
        <dbReference type="ARBA" id="ARBA00023125"/>
    </source>
</evidence>
<dbReference type="InterPro" id="IPR004107">
    <property type="entry name" value="Integrase_SAM-like_N"/>
</dbReference>
<evidence type="ECO:0000256" key="1">
    <source>
        <dbReference type="ARBA" id="ARBA00022908"/>
    </source>
</evidence>
<dbReference type="Proteomes" id="UP001569428">
    <property type="component" value="Unassembled WGS sequence"/>
</dbReference>
<evidence type="ECO:0000313" key="6">
    <source>
        <dbReference type="Proteomes" id="UP001569428"/>
    </source>
</evidence>
<protein>
    <submittedName>
        <fullName evidence="5">Phage integrase N-terminal SAM-like domain-containing protein</fullName>
    </submittedName>
</protein>
<evidence type="ECO:0000259" key="4">
    <source>
        <dbReference type="PROSITE" id="PS51898"/>
    </source>
</evidence>
<comment type="caution">
    <text evidence="5">The sequence shown here is derived from an EMBL/GenBank/DDBJ whole genome shotgun (WGS) entry which is preliminary data.</text>
</comment>
<dbReference type="Pfam" id="PF00589">
    <property type="entry name" value="Phage_integrase"/>
    <property type="match status" value="1"/>
</dbReference>
<name>A0ABV4NYG2_9GAMM</name>
<gene>
    <name evidence="5" type="ORF">ACCI49_08885</name>
</gene>
<keyword evidence="1" id="KW-0229">DNA integration</keyword>
<dbReference type="EMBL" id="JBGMEK010000015">
    <property type="protein sequence ID" value="MFA0811034.1"/>
    <property type="molecule type" value="Genomic_DNA"/>
</dbReference>
<dbReference type="InterPro" id="IPR011010">
    <property type="entry name" value="DNA_brk_join_enz"/>
</dbReference>
<dbReference type="InterPro" id="IPR002104">
    <property type="entry name" value="Integrase_catalytic"/>
</dbReference>
<keyword evidence="3" id="KW-0233">DNA recombination</keyword>
<proteinExistence type="predicted"/>
<dbReference type="RefSeq" id="WP_371838664.1">
    <property type="nucleotide sequence ID" value="NZ_JBGMEK010000015.1"/>
</dbReference>
<keyword evidence="6" id="KW-1185">Reference proteome</keyword>
<dbReference type="SUPFAM" id="SSF56349">
    <property type="entry name" value="DNA breaking-rejoining enzymes"/>
    <property type="match status" value="1"/>
</dbReference>
<dbReference type="PROSITE" id="PS51898">
    <property type="entry name" value="TYR_RECOMBINASE"/>
    <property type="match status" value="1"/>
</dbReference>
<dbReference type="InterPro" id="IPR013762">
    <property type="entry name" value="Integrase-like_cat_sf"/>
</dbReference>
<evidence type="ECO:0000313" key="5">
    <source>
        <dbReference type="EMBL" id="MFA0811034.1"/>
    </source>
</evidence>
<dbReference type="Pfam" id="PF13495">
    <property type="entry name" value="Phage_int_SAM_4"/>
    <property type="match status" value="1"/>
</dbReference>
<evidence type="ECO:0000256" key="3">
    <source>
        <dbReference type="ARBA" id="ARBA00023172"/>
    </source>
</evidence>
<reference evidence="5 6" key="1">
    <citation type="submission" date="2024-08" db="EMBL/GenBank/DDBJ databases">
        <authorList>
            <person name="Ishaq N."/>
        </authorList>
    </citation>
    <scope>NUCLEOTIDE SEQUENCE [LARGE SCALE GENOMIC DNA]</scope>
    <source>
        <strain evidence="5 6">DSM 18651</strain>
    </source>
</reference>
<sequence>MREADLTYRTEQTYVHWIKLIIHFHKLRHAREVGIAKIEASLSHLPINRHCLVNTQRIALNALVYLYKRFLGVDTSSIGFTPAKQHRRLPIVYSREEIRAIISKLKGVYCLQVELMYDTGLRSADLLSLRVNDIDFGSINVFVRGSKGNKNRTTILPQGLIPNLRTIASYLFERSKRLHTVYNTCKRYGLRGLFRK</sequence>
<dbReference type="InterPro" id="IPR010998">
    <property type="entry name" value="Integrase_recombinase_N"/>
</dbReference>
<dbReference type="Gene3D" id="1.10.443.10">
    <property type="entry name" value="Intergrase catalytic core"/>
    <property type="match status" value="1"/>
</dbReference>